<dbReference type="KEGG" id="pacr:FXN63_03610"/>
<dbReference type="AlphaFoldDB" id="A0A5C0ATP2"/>
<dbReference type="OrthoDB" id="5292474at2"/>
<evidence type="ECO:0000313" key="2">
    <source>
        <dbReference type="Proteomes" id="UP000325161"/>
    </source>
</evidence>
<keyword evidence="2" id="KW-1185">Reference proteome</keyword>
<organism evidence="1 2">
    <name type="scientific">Pigmentiphaga aceris</name>
    <dbReference type="NCBI Taxonomy" id="1940612"/>
    <lineage>
        <taxon>Bacteria</taxon>
        <taxon>Pseudomonadati</taxon>
        <taxon>Pseudomonadota</taxon>
        <taxon>Betaproteobacteria</taxon>
        <taxon>Burkholderiales</taxon>
        <taxon>Alcaligenaceae</taxon>
        <taxon>Pigmentiphaga</taxon>
    </lineage>
</organism>
<dbReference type="Proteomes" id="UP000325161">
    <property type="component" value="Chromosome"/>
</dbReference>
<dbReference type="InterPro" id="IPR021390">
    <property type="entry name" value="DUF3025"/>
</dbReference>
<dbReference type="Pfam" id="PF11227">
    <property type="entry name" value="DUF3025"/>
    <property type="match status" value="1"/>
</dbReference>
<gene>
    <name evidence="1" type="ORF">FXN63_03610</name>
</gene>
<accession>A0A5C0ATP2</accession>
<proteinExistence type="predicted"/>
<dbReference type="RefSeq" id="WP_148812927.1">
    <property type="nucleotide sequence ID" value="NZ_CP043046.1"/>
</dbReference>
<sequence length="288" mass="31965">MAIGGLIKPDWRQAWFAPVAETGRAALADDHEAPVHRRLDRLLTQSRPSALLTAGRMQRPELGQGCRLRFVPQEDLPPGVAYETHIWETGCVPTRDNPHDFFNGLAWLSFPRIKTALNRLQAGALAAADVGAPVRGALRDAATLFDENGLVFACANDTLAAALRRFDWQTLFVSQRTATLMQTEACVVGHALMEKLCAPYKAITAHALIVPVDSHYFRAPLAERVDTLDRRASEWLENWPLFTPRDLAPLPVLGLPGWWPDNADAGFYQDTKVFRPGRMHRPADSGDE</sequence>
<evidence type="ECO:0000313" key="1">
    <source>
        <dbReference type="EMBL" id="QEI05026.1"/>
    </source>
</evidence>
<dbReference type="EMBL" id="CP043046">
    <property type="protein sequence ID" value="QEI05026.1"/>
    <property type="molecule type" value="Genomic_DNA"/>
</dbReference>
<reference evidence="1 2" key="1">
    <citation type="submission" date="2019-08" db="EMBL/GenBank/DDBJ databases">
        <title>Amphibian skin-associated Pigmentiphaga: genome sequence and occurrence across geography and hosts.</title>
        <authorList>
            <person name="Bletz M.C."/>
            <person name="Bunk B."/>
            <person name="Sproeer C."/>
            <person name="Biwer P."/>
            <person name="Reiter S."/>
            <person name="Rabemananjara F.C.E."/>
            <person name="Schulz S."/>
            <person name="Overmann J."/>
            <person name="Vences M."/>
        </authorList>
    </citation>
    <scope>NUCLEOTIDE SEQUENCE [LARGE SCALE GENOMIC DNA]</scope>
    <source>
        <strain evidence="1 2">Mada1488</strain>
    </source>
</reference>
<name>A0A5C0ATP2_9BURK</name>
<protein>
    <submittedName>
        <fullName evidence="1">DUF3025 domain-containing protein</fullName>
    </submittedName>
</protein>